<protein>
    <submittedName>
        <fullName evidence="8">Rieske Fe-S protein</fullName>
    </submittedName>
</protein>
<evidence type="ECO:0000256" key="6">
    <source>
        <dbReference type="SAM" id="Phobius"/>
    </source>
</evidence>
<dbReference type="PROSITE" id="PS51296">
    <property type="entry name" value="RIESKE"/>
    <property type="match status" value="1"/>
</dbReference>
<keyword evidence="6" id="KW-0812">Transmembrane</keyword>
<dbReference type="EMBL" id="JACHHG010000005">
    <property type="protein sequence ID" value="MBB6098190.1"/>
    <property type="molecule type" value="Genomic_DNA"/>
</dbReference>
<keyword evidence="2" id="KW-0479">Metal-binding</keyword>
<dbReference type="SUPFAM" id="SSF50022">
    <property type="entry name" value="ISP domain"/>
    <property type="match status" value="1"/>
</dbReference>
<dbReference type="Gene3D" id="2.102.10.10">
    <property type="entry name" value="Rieske [2Fe-2S] iron-sulphur domain"/>
    <property type="match status" value="1"/>
</dbReference>
<evidence type="ECO:0000256" key="5">
    <source>
        <dbReference type="ARBA" id="ARBA00023157"/>
    </source>
</evidence>
<evidence type="ECO:0000256" key="2">
    <source>
        <dbReference type="ARBA" id="ARBA00022723"/>
    </source>
</evidence>
<keyword evidence="1" id="KW-0001">2Fe-2S</keyword>
<dbReference type="PANTHER" id="PTHR10134">
    <property type="entry name" value="CYTOCHROME B-C1 COMPLEX SUBUNIT RIESKE, MITOCHONDRIAL"/>
    <property type="match status" value="1"/>
</dbReference>
<accession>A0A841I184</accession>
<keyword evidence="3" id="KW-0408">Iron</keyword>
<keyword evidence="6" id="KW-0472">Membrane</keyword>
<dbReference type="GO" id="GO:0051537">
    <property type="term" value="F:2 iron, 2 sulfur cluster binding"/>
    <property type="evidence" value="ECO:0007669"/>
    <property type="project" value="UniProtKB-KW"/>
</dbReference>
<dbReference type="Pfam" id="PF00355">
    <property type="entry name" value="Rieske"/>
    <property type="match status" value="1"/>
</dbReference>
<proteinExistence type="predicted"/>
<evidence type="ECO:0000256" key="1">
    <source>
        <dbReference type="ARBA" id="ARBA00022714"/>
    </source>
</evidence>
<keyword evidence="9" id="KW-1185">Reference proteome</keyword>
<evidence type="ECO:0000313" key="8">
    <source>
        <dbReference type="EMBL" id="MBB6098190.1"/>
    </source>
</evidence>
<reference evidence="8 9" key="1">
    <citation type="submission" date="2020-08" db="EMBL/GenBank/DDBJ databases">
        <title>Genomic Encyclopedia of Type Strains, Phase IV (KMG-IV): sequencing the most valuable type-strain genomes for metagenomic binning, comparative biology and taxonomic classification.</title>
        <authorList>
            <person name="Goeker M."/>
        </authorList>
    </citation>
    <scope>NUCLEOTIDE SEQUENCE [LARGE SCALE GENOMIC DNA]</scope>
    <source>
        <strain evidence="8 9">DSM 21458</strain>
    </source>
</reference>
<keyword evidence="6" id="KW-1133">Transmembrane helix</keyword>
<evidence type="ECO:0000256" key="3">
    <source>
        <dbReference type="ARBA" id="ARBA00023004"/>
    </source>
</evidence>
<keyword evidence="4" id="KW-0411">Iron-sulfur</keyword>
<gene>
    <name evidence="8" type="ORF">HNR42_001615</name>
</gene>
<evidence type="ECO:0000259" key="7">
    <source>
        <dbReference type="PROSITE" id="PS51296"/>
    </source>
</evidence>
<dbReference type="RefSeq" id="WP_183986368.1">
    <property type="nucleotide sequence ID" value="NZ_JACHHG010000005.1"/>
</dbReference>
<organism evidence="8 9">
    <name type="scientific">Deinobacterium chartae</name>
    <dbReference type="NCBI Taxonomy" id="521158"/>
    <lineage>
        <taxon>Bacteria</taxon>
        <taxon>Thermotogati</taxon>
        <taxon>Deinococcota</taxon>
        <taxon>Deinococci</taxon>
        <taxon>Deinococcales</taxon>
        <taxon>Deinococcaceae</taxon>
        <taxon>Deinobacterium</taxon>
    </lineage>
</organism>
<dbReference type="InterPro" id="IPR014349">
    <property type="entry name" value="Rieske_Fe-S_prot"/>
</dbReference>
<comment type="caution">
    <text evidence="8">The sequence shown here is derived from an EMBL/GenBank/DDBJ whole genome shotgun (WGS) entry which is preliminary data.</text>
</comment>
<keyword evidence="5" id="KW-1015">Disulfide bond</keyword>
<dbReference type="GO" id="GO:0046872">
    <property type="term" value="F:metal ion binding"/>
    <property type="evidence" value="ECO:0007669"/>
    <property type="project" value="UniProtKB-KW"/>
</dbReference>
<dbReference type="Proteomes" id="UP000569951">
    <property type="component" value="Unassembled WGS sequence"/>
</dbReference>
<evidence type="ECO:0000313" key="9">
    <source>
        <dbReference type="Proteomes" id="UP000569951"/>
    </source>
</evidence>
<feature type="domain" description="Rieske" evidence="7">
    <location>
        <begin position="64"/>
        <end position="176"/>
    </location>
</feature>
<dbReference type="InterPro" id="IPR017941">
    <property type="entry name" value="Rieske_2Fe-2S"/>
</dbReference>
<name>A0A841I184_9DEIO</name>
<dbReference type="AlphaFoldDB" id="A0A841I184"/>
<feature type="transmembrane region" description="Helical" evidence="6">
    <location>
        <begin position="12"/>
        <end position="31"/>
    </location>
</feature>
<dbReference type="InterPro" id="IPR036922">
    <property type="entry name" value="Rieske_2Fe-2S_sf"/>
</dbReference>
<sequence length="188" mass="20735">MKFSRRKLLEYWWTVPVAATLGGLGFMAHYATRVTFGKTRAGTPRYLSGHPLRVARAEDLSEVWASRDFSYTVEGRSVPCVLLRLPEATATSLAVRGAHFAAFSRVCTHLGCSVLPVRDLEAVALTYNYRSDHPVLGCPCHFSVFDPLRQGESVFGKALYPLPRVRLEVRGEWIVATGLEPAPSGQGV</sequence>
<evidence type="ECO:0000256" key="4">
    <source>
        <dbReference type="ARBA" id="ARBA00023014"/>
    </source>
</evidence>